<dbReference type="PIRSF" id="PIRSF006157">
    <property type="entry name" value="Doxgns_DODA"/>
    <property type="match status" value="1"/>
</dbReference>
<keyword evidence="4" id="KW-0862">Zinc</keyword>
<keyword evidence="7" id="KW-0223">Dioxygenase</keyword>
<comment type="cofactor">
    <cofactor evidence="1">
        <name>Zn(2+)</name>
        <dbReference type="ChEBI" id="CHEBI:29105"/>
    </cofactor>
</comment>
<dbReference type="GO" id="GO:0008198">
    <property type="term" value="F:ferrous iron binding"/>
    <property type="evidence" value="ECO:0007669"/>
    <property type="project" value="InterPro"/>
</dbReference>
<comment type="similarity">
    <text evidence="2">Belongs to the DODA-type extradiol aromatic ring-opening dioxygenase family.</text>
</comment>
<evidence type="ECO:0000256" key="3">
    <source>
        <dbReference type="ARBA" id="ARBA00022723"/>
    </source>
</evidence>
<evidence type="ECO:0000313" key="8">
    <source>
        <dbReference type="Proteomes" id="UP000799429"/>
    </source>
</evidence>
<keyword evidence="5" id="KW-0560">Oxidoreductase</keyword>
<keyword evidence="3" id="KW-0479">Metal-binding</keyword>
<dbReference type="Gene3D" id="3.40.830.10">
    <property type="entry name" value="LigB-like"/>
    <property type="match status" value="1"/>
</dbReference>
<keyword evidence="8" id="KW-1185">Reference proteome</keyword>
<dbReference type="PANTHER" id="PTHR30096:SF0">
    <property type="entry name" value="4,5-DOPA DIOXYGENASE EXTRADIOL-LIKE PROTEIN"/>
    <property type="match status" value="1"/>
</dbReference>
<organism evidence="7 8">
    <name type="scientific">Patellaria atrata CBS 101060</name>
    <dbReference type="NCBI Taxonomy" id="1346257"/>
    <lineage>
        <taxon>Eukaryota</taxon>
        <taxon>Fungi</taxon>
        <taxon>Dikarya</taxon>
        <taxon>Ascomycota</taxon>
        <taxon>Pezizomycotina</taxon>
        <taxon>Dothideomycetes</taxon>
        <taxon>Dothideomycetes incertae sedis</taxon>
        <taxon>Patellariales</taxon>
        <taxon>Patellariaceae</taxon>
        <taxon>Patellaria</taxon>
    </lineage>
</organism>
<evidence type="ECO:0000256" key="4">
    <source>
        <dbReference type="ARBA" id="ARBA00022833"/>
    </source>
</evidence>
<sequence>MPRAPVIALSHGGGPMPILGGFGQEEIVKSLKTRVPQVLKLGTPEEPRAIILITAHWSENQPTISGGTNPSLYYDYSGFPPEAYQFKYPAPGSPEIAQQIAQELKDVGFKPVMDKERGWDHGVFVPIMLINPRADVPIIQMSVLKSESPTDHFKMGQALSRLRDSNIAIVGSGFASFHNVRLLFSGIAEEPSFQPKHREWNRVVTDAVEATDPKQRLSKFDQWRNWPSSYDMHPRGGAEHFLPLVVCAGAGGEGKAKSYTDDSWGLKMYSYYWD</sequence>
<accession>A0A9P4VX82</accession>
<evidence type="ECO:0000256" key="1">
    <source>
        <dbReference type="ARBA" id="ARBA00001947"/>
    </source>
</evidence>
<feature type="domain" description="Extradiol ring-cleavage dioxygenase class III enzyme subunit B" evidence="6">
    <location>
        <begin position="24"/>
        <end position="258"/>
    </location>
</feature>
<dbReference type="PANTHER" id="PTHR30096">
    <property type="entry name" value="4,5-DOPA DIOXYGENASE EXTRADIOL-LIKE PROTEIN"/>
    <property type="match status" value="1"/>
</dbReference>
<dbReference type="GO" id="GO:0016702">
    <property type="term" value="F:oxidoreductase activity, acting on single donors with incorporation of molecular oxygen, incorporation of two atoms of oxygen"/>
    <property type="evidence" value="ECO:0007669"/>
    <property type="project" value="UniProtKB-ARBA"/>
</dbReference>
<protein>
    <submittedName>
        <fullName evidence="7">Extradiol aromatic ring-opening dioxygenase</fullName>
    </submittedName>
</protein>
<dbReference type="Proteomes" id="UP000799429">
    <property type="component" value="Unassembled WGS sequence"/>
</dbReference>
<dbReference type="CDD" id="cd07363">
    <property type="entry name" value="45_DOPA_Dioxygenase"/>
    <property type="match status" value="1"/>
</dbReference>
<proteinExistence type="inferred from homology"/>
<dbReference type="AlphaFoldDB" id="A0A9P4VX82"/>
<evidence type="ECO:0000256" key="2">
    <source>
        <dbReference type="ARBA" id="ARBA00007581"/>
    </source>
</evidence>
<dbReference type="Pfam" id="PF02900">
    <property type="entry name" value="LigB"/>
    <property type="match status" value="1"/>
</dbReference>
<reference evidence="7" key="1">
    <citation type="journal article" date="2020" name="Stud. Mycol.">
        <title>101 Dothideomycetes genomes: a test case for predicting lifestyles and emergence of pathogens.</title>
        <authorList>
            <person name="Haridas S."/>
            <person name="Albert R."/>
            <person name="Binder M."/>
            <person name="Bloem J."/>
            <person name="Labutti K."/>
            <person name="Salamov A."/>
            <person name="Andreopoulos B."/>
            <person name="Baker S."/>
            <person name="Barry K."/>
            <person name="Bills G."/>
            <person name="Bluhm B."/>
            <person name="Cannon C."/>
            <person name="Castanera R."/>
            <person name="Culley D."/>
            <person name="Daum C."/>
            <person name="Ezra D."/>
            <person name="Gonzalez J."/>
            <person name="Henrissat B."/>
            <person name="Kuo A."/>
            <person name="Liang C."/>
            <person name="Lipzen A."/>
            <person name="Lutzoni F."/>
            <person name="Magnuson J."/>
            <person name="Mondo S."/>
            <person name="Nolan M."/>
            <person name="Ohm R."/>
            <person name="Pangilinan J."/>
            <person name="Park H.-J."/>
            <person name="Ramirez L."/>
            <person name="Alfaro M."/>
            <person name="Sun H."/>
            <person name="Tritt A."/>
            <person name="Yoshinaga Y."/>
            <person name="Zwiers L.-H."/>
            <person name="Turgeon B."/>
            <person name="Goodwin S."/>
            <person name="Spatafora J."/>
            <person name="Crous P."/>
            <person name="Grigoriev I."/>
        </authorList>
    </citation>
    <scope>NUCLEOTIDE SEQUENCE</scope>
    <source>
        <strain evidence="7">CBS 101060</strain>
    </source>
</reference>
<evidence type="ECO:0000313" key="7">
    <source>
        <dbReference type="EMBL" id="KAF2843539.1"/>
    </source>
</evidence>
<name>A0A9P4VX82_9PEZI</name>
<dbReference type="GO" id="GO:0008270">
    <property type="term" value="F:zinc ion binding"/>
    <property type="evidence" value="ECO:0007669"/>
    <property type="project" value="InterPro"/>
</dbReference>
<evidence type="ECO:0000259" key="6">
    <source>
        <dbReference type="Pfam" id="PF02900"/>
    </source>
</evidence>
<evidence type="ECO:0000256" key="5">
    <source>
        <dbReference type="ARBA" id="ARBA00023002"/>
    </source>
</evidence>
<dbReference type="InterPro" id="IPR004183">
    <property type="entry name" value="Xdiol_dOase_suB"/>
</dbReference>
<dbReference type="SUPFAM" id="SSF53213">
    <property type="entry name" value="LigB-like"/>
    <property type="match status" value="1"/>
</dbReference>
<comment type="caution">
    <text evidence="7">The sequence shown here is derived from an EMBL/GenBank/DDBJ whole genome shotgun (WGS) entry which is preliminary data.</text>
</comment>
<dbReference type="EMBL" id="MU006089">
    <property type="protein sequence ID" value="KAF2843539.1"/>
    <property type="molecule type" value="Genomic_DNA"/>
</dbReference>
<gene>
    <name evidence="7" type="ORF">M501DRAFT_994487</name>
</gene>
<dbReference type="OrthoDB" id="7396853at2759"/>
<dbReference type="InterPro" id="IPR014436">
    <property type="entry name" value="Extradiol_dOase_DODA"/>
</dbReference>